<keyword evidence="2 6" id="KW-0812">Transmembrane</keyword>
<evidence type="ECO:0000256" key="2">
    <source>
        <dbReference type="ARBA" id="ARBA00022692"/>
    </source>
</evidence>
<accession>A0A8S0W551</accession>
<dbReference type="PANTHER" id="PTHR23507:SF1">
    <property type="entry name" value="FI18259P1-RELATED"/>
    <property type="match status" value="1"/>
</dbReference>
<gene>
    <name evidence="7" type="ORF">AAE3_LOCUS13457</name>
</gene>
<dbReference type="GO" id="GO:0016020">
    <property type="term" value="C:membrane"/>
    <property type="evidence" value="ECO:0007669"/>
    <property type="project" value="UniProtKB-SubCell"/>
</dbReference>
<evidence type="ECO:0008006" key="9">
    <source>
        <dbReference type="Google" id="ProtNLM"/>
    </source>
</evidence>
<keyword evidence="8" id="KW-1185">Reference proteome</keyword>
<reference evidence="7 8" key="1">
    <citation type="submission" date="2020-01" db="EMBL/GenBank/DDBJ databases">
        <authorList>
            <person name="Gupta K D."/>
        </authorList>
    </citation>
    <scope>NUCLEOTIDE SEQUENCE [LARGE SCALE GENOMIC DNA]</scope>
</reference>
<dbReference type="EMBL" id="CACVBS010000101">
    <property type="protein sequence ID" value="CAA7270975.1"/>
    <property type="molecule type" value="Genomic_DNA"/>
</dbReference>
<dbReference type="Pfam" id="PF07690">
    <property type="entry name" value="MFS_1"/>
    <property type="match status" value="1"/>
</dbReference>
<dbReference type="Gene3D" id="1.20.1250.20">
    <property type="entry name" value="MFS general substrate transporter like domains"/>
    <property type="match status" value="2"/>
</dbReference>
<sequence length="615" mass="66041">MTIAPRIEIYTILACSVHKPDIFRQSFPGLELGLQSTSSHLSPEVDLPLLPSMHTTPLNGRLAPIYIPDVSSIPDTLVKGNSSSPPNHRNLCMSDPVVQAAVAQLTAVIAAVMGILSCITTGWWGAFSDRHGRPLVMGLSVLGLLFTDFIFLFVALNSKRVPGGYWFLVVGPLVEGSLGGMATGVAACHAYMADTSNENNRKIFSFSLGLMFTGFAVGPALGSLLIRFTGHVLSVFFAAAASHILYTILVFFILPESVSQKQMALAKARYAAELLDHAQERERNPAVGVLVKIRRLFAFLSPLTVFLPGEAKTKPDGNPLKKPKKDWNLTLMALGYGFTITIMGSYSTKFQYAASTFGWTAETLGYWLSLVGATRAFFLTVILPVAIKLFKPEPVVIELPAAPEESSPLLSSSPGPSSSTTTLPRPTIKKEIHSPAFDLALARISLLIEIISYTLMALSPSALAFTVFGILGSLGTGFSPAVQSVTLALYARRGGTESGRLFGAMSVVQALCSQILGPPMYSFVYMKTVATFPRTIFFVTVATLCISFLLYAFVRVPGEEEYHRGGATDPEEHSSTSHSPGMSGGVEATGVERDATLVGEEARGFKRNVSSYGST</sequence>
<feature type="compositionally biased region" description="Basic and acidic residues" evidence="5">
    <location>
        <begin position="590"/>
        <end position="599"/>
    </location>
</feature>
<feature type="transmembrane region" description="Helical" evidence="6">
    <location>
        <begin position="203"/>
        <end position="226"/>
    </location>
</feature>
<feature type="region of interest" description="Disordered" evidence="5">
    <location>
        <begin position="405"/>
        <end position="425"/>
    </location>
</feature>
<dbReference type="InterPro" id="IPR011701">
    <property type="entry name" value="MFS"/>
</dbReference>
<keyword evidence="4 6" id="KW-0472">Membrane</keyword>
<evidence type="ECO:0000313" key="7">
    <source>
        <dbReference type="EMBL" id="CAA7270975.1"/>
    </source>
</evidence>
<comment type="subcellular location">
    <subcellularLocation>
        <location evidence="1">Membrane</location>
        <topology evidence="1">Multi-pass membrane protein</topology>
    </subcellularLocation>
</comment>
<feature type="transmembrane region" description="Helical" evidence="6">
    <location>
        <begin position="101"/>
        <end position="124"/>
    </location>
</feature>
<evidence type="ECO:0000256" key="3">
    <source>
        <dbReference type="ARBA" id="ARBA00022989"/>
    </source>
</evidence>
<feature type="transmembrane region" description="Helical" evidence="6">
    <location>
        <begin position="536"/>
        <end position="554"/>
    </location>
</feature>
<protein>
    <recommendedName>
        <fullName evidence="9">MFS general substrate transporter</fullName>
    </recommendedName>
</protein>
<dbReference type="SUPFAM" id="SSF103473">
    <property type="entry name" value="MFS general substrate transporter"/>
    <property type="match status" value="1"/>
</dbReference>
<feature type="transmembrane region" description="Helical" evidence="6">
    <location>
        <begin position="164"/>
        <end position="191"/>
    </location>
</feature>
<proteinExistence type="predicted"/>
<name>A0A8S0W551_CYCAE</name>
<feature type="transmembrane region" description="Helical" evidence="6">
    <location>
        <begin position="366"/>
        <end position="387"/>
    </location>
</feature>
<dbReference type="OrthoDB" id="3026777at2759"/>
<organism evidence="7 8">
    <name type="scientific">Cyclocybe aegerita</name>
    <name type="common">Black poplar mushroom</name>
    <name type="synonym">Agrocybe aegerita</name>
    <dbReference type="NCBI Taxonomy" id="1973307"/>
    <lineage>
        <taxon>Eukaryota</taxon>
        <taxon>Fungi</taxon>
        <taxon>Dikarya</taxon>
        <taxon>Basidiomycota</taxon>
        <taxon>Agaricomycotina</taxon>
        <taxon>Agaricomycetes</taxon>
        <taxon>Agaricomycetidae</taxon>
        <taxon>Agaricales</taxon>
        <taxon>Agaricineae</taxon>
        <taxon>Bolbitiaceae</taxon>
        <taxon>Cyclocybe</taxon>
    </lineage>
</organism>
<feature type="compositionally biased region" description="Basic and acidic residues" evidence="5">
    <location>
        <begin position="562"/>
        <end position="575"/>
    </location>
</feature>
<feature type="transmembrane region" description="Helical" evidence="6">
    <location>
        <begin position="462"/>
        <end position="489"/>
    </location>
</feature>
<evidence type="ECO:0000256" key="6">
    <source>
        <dbReference type="SAM" id="Phobius"/>
    </source>
</evidence>
<dbReference type="InterPro" id="IPR036259">
    <property type="entry name" value="MFS_trans_sf"/>
</dbReference>
<dbReference type="Proteomes" id="UP000467700">
    <property type="component" value="Unassembled WGS sequence"/>
</dbReference>
<evidence type="ECO:0000256" key="4">
    <source>
        <dbReference type="ARBA" id="ARBA00023136"/>
    </source>
</evidence>
<feature type="transmembrane region" description="Helical" evidence="6">
    <location>
        <begin position="136"/>
        <end position="158"/>
    </location>
</feature>
<comment type="caution">
    <text evidence="7">The sequence shown here is derived from an EMBL/GenBank/DDBJ whole genome shotgun (WGS) entry which is preliminary data.</text>
</comment>
<feature type="transmembrane region" description="Helical" evidence="6">
    <location>
        <begin position="327"/>
        <end position="346"/>
    </location>
</feature>
<dbReference type="PANTHER" id="PTHR23507">
    <property type="entry name" value="ZGC:174356"/>
    <property type="match status" value="1"/>
</dbReference>
<evidence type="ECO:0000256" key="1">
    <source>
        <dbReference type="ARBA" id="ARBA00004141"/>
    </source>
</evidence>
<evidence type="ECO:0000313" key="8">
    <source>
        <dbReference type="Proteomes" id="UP000467700"/>
    </source>
</evidence>
<dbReference type="AlphaFoldDB" id="A0A8S0W551"/>
<feature type="transmembrane region" description="Helical" evidence="6">
    <location>
        <begin position="501"/>
        <end position="524"/>
    </location>
</feature>
<keyword evidence="3 6" id="KW-1133">Transmembrane helix</keyword>
<feature type="region of interest" description="Disordered" evidence="5">
    <location>
        <begin position="562"/>
        <end position="599"/>
    </location>
</feature>
<dbReference type="GO" id="GO:0022857">
    <property type="term" value="F:transmembrane transporter activity"/>
    <property type="evidence" value="ECO:0007669"/>
    <property type="project" value="InterPro"/>
</dbReference>
<feature type="transmembrane region" description="Helical" evidence="6">
    <location>
        <begin position="232"/>
        <end position="254"/>
    </location>
</feature>
<evidence type="ECO:0000256" key="5">
    <source>
        <dbReference type="SAM" id="MobiDB-lite"/>
    </source>
</evidence>